<evidence type="ECO:0000256" key="3">
    <source>
        <dbReference type="ARBA" id="ARBA00022692"/>
    </source>
</evidence>
<feature type="transmembrane region" description="Helical" evidence="6">
    <location>
        <begin position="371"/>
        <end position="393"/>
    </location>
</feature>
<organism evidence="9 10">
    <name type="scientific">Teichococcus aerophilus</name>
    <dbReference type="NCBI Taxonomy" id="1224513"/>
    <lineage>
        <taxon>Bacteria</taxon>
        <taxon>Pseudomonadati</taxon>
        <taxon>Pseudomonadota</taxon>
        <taxon>Alphaproteobacteria</taxon>
        <taxon>Acetobacterales</taxon>
        <taxon>Roseomonadaceae</taxon>
        <taxon>Roseomonas</taxon>
    </lineage>
</organism>
<keyword evidence="2" id="KW-1003">Cell membrane</keyword>
<accession>A0ABR7RI12</accession>
<dbReference type="InterPro" id="IPR052159">
    <property type="entry name" value="Competence_DNA_uptake"/>
</dbReference>
<dbReference type="PANTHER" id="PTHR30619:SF1">
    <property type="entry name" value="RECOMBINATION PROTEIN 2"/>
    <property type="match status" value="1"/>
</dbReference>
<protein>
    <submittedName>
        <fullName evidence="9">ComEC/Rec2 family competence protein</fullName>
    </submittedName>
</protein>
<feature type="transmembrane region" description="Helical" evidence="6">
    <location>
        <begin position="77"/>
        <end position="97"/>
    </location>
</feature>
<evidence type="ECO:0000259" key="7">
    <source>
        <dbReference type="Pfam" id="PF03772"/>
    </source>
</evidence>
<dbReference type="NCBIfam" id="TIGR00360">
    <property type="entry name" value="ComEC_N-term"/>
    <property type="match status" value="1"/>
</dbReference>
<name>A0ABR7RI12_9PROT</name>
<feature type="domain" description="ComEC/Rec2-related protein" evidence="7">
    <location>
        <begin position="241"/>
        <end position="524"/>
    </location>
</feature>
<feature type="transmembrane region" description="Helical" evidence="6">
    <location>
        <begin position="525"/>
        <end position="543"/>
    </location>
</feature>
<comment type="subcellular location">
    <subcellularLocation>
        <location evidence="1">Cell membrane</location>
        <topology evidence="1">Multi-pass membrane protein</topology>
    </subcellularLocation>
</comment>
<feature type="transmembrane region" description="Helical" evidence="6">
    <location>
        <begin position="28"/>
        <end position="47"/>
    </location>
</feature>
<evidence type="ECO:0000313" key="10">
    <source>
        <dbReference type="Proteomes" id="UP000626026"/>
    </source>
</evidence>
<dbReference type="Pfam" id="PF13567">
    <property type="entry name" value="DUF4131"/>
    <property type="match status" value="1"/>
</dbReference>
<feature type="transmembrane region" description="Helical" evidence="6">
    <location>
        <begin position="492"/>
        <end position="518"/>
    </location>
</feature>
<dbReference type="InterPro" id="IPR004477">
    <property type="entry name" value="ComEC_N"/>
</dbReference>
<dbReference type="EMBL" id="JACTVA010000003">
    <property type="protein sequence ID" value="MBC9205812.1"/>
    <property type="molecule type" value="Genomic_DNA"/>
</dbReference>
<evidence type="ECO:0000256" key="5">
    <source>
        <dbReference type="ARBA" id="ARBA00023136"/>
    </source>
</evidence>
<feature type="transmembrane region" description="Helical" evidence="6">
    <location>
        <begin position="302"/>
        <end position="318"/>
    </location>
</feature>
<keyword evidence="4 6" id="KW-1133">Transmembrane helix</keyword>
<feature type="transmembrane region" description="Helical" evidence="6">
    <location>
        <begin position="271"/>
        <end position="295"/>
    </location>
</feature>
<evidence type="ECO:0000313" key="9">
    <source>
        <dbReference type="EMBL" id="MBC9205812.1"/>
    </source>
</evidence>
<reference evidence="9 10" key="1">
    <citation type="journal article" date="2013" name="Int. J. Syst. Evol. Microbiol.">
        <title>Roseomonas aerophila sp. nov., isolated from air.</title>
        <authorList>
            <person name="Kim S.J."/>
            <person name="Weon H.Y."/>
            <person name="Ahn J.H."/>
            <person name="Hong S.B."/>
            <person name="Seok S.J."/>
            <person name="Whang K.S."/>
            <person name="Kwon S.W."/>
        </authorList>
    </citation>
    <scope>NUCLEOTIDE SEQUENCE [LARGE SCALE GENOMIC DNA]</scope>
    <source>
        <strain evidence="9 10">NBRC 108923</strain>
    </source>
</reference>
<evidence type="ECO:0000259" key="8">
    <source>
        <dbReference type="Pfam" id="PF13567"/>
    </source>
</evidence>
<keyword evidence="3 6" id="KW-0812">Transmembrane</keyword>
<proteinExistence type="predicted"/>
<comment type="caution">
    <text evidence="9">The sequence shown here is derived from an EMBL/GenBank/DDBJ whole genome shotgun (WGS) entry which is preliminary data.</text>
</comment>
<feature type="transmembrane region" description="Helical" evidence="6">
    <location>
        <begin position="405"/>
        <end position="428"/>
    </location>
</feature>
<dbReference type="PANTHER" id="PTHR30619">
    <property type="entry name" value="DNA INTERNALIZATION/COMPETENCE PROTEIN COMEC/REC2"/>
    <property type="match status" value="1"/>
</dbReference>
<evidence type="ECO:0000256" key="6">
    <source>
        <dbReference type="SAM" id="Phobius"/>
    </source>
</evidence>
<sequence length="720" mass="76435">MEWPAWVAAPLRWAALLHGLLAREWQRLPLWLPVAMGAGVAAYFNLLEEPGTGWLWLPWPLLALAVLLLWRFPLAAWATGLAGAAALGFALAAWHTARLPPPLDLPSKAVMLEGVVEDVDALPEGVRVTLAAARLGPGEPILPRQIRIRLRTNDPLQPMPGDHLRVRALVREPAMPAHPGAWDFQRTAFFQGLGGSGFALGSAERLGEPEPASPFARLRRVIEGRITAQIPGGAGAVSSALITGSQTGIPKPDMAAMRDSGLAHLLSVSGLHIAVVMGLGFGVIRFLVALVPWLALRVDSKVVATPGSLLLGLGYVLLTGGQVPMLRSFAMAAVVTLGVLIGRRALSLRTLSVAAFAVMAIQPAALTGPSFQMSFAAVMALIAGAEWSGPAMARWRAQKGWWRKPAMLLIGLTFTSILAGLATTPYGLHHFGRLQLYGVAANAVAIPLTSILVMPAGMAAVALMPFGLEAWPLILMGWGVEGTLLVARTVAAWPGAAMLAAPIPVWGLILTTLGMLWLCLWQQRWRLLGVPLMLLGISSAAWVTPPDILVSSDARLIAFRTAEGVVLQRASGASALVRESWLRGWGEEGASLLPAAGDAAGGAIHCDAATCAVQLAADGPKVLLLRPQKARRGETAAPLQAQPYCGQAALLLSPEPIRGRCRGVVSVDRFSVWRNGPHAIWLSPEGVRIVTDRDWRGARPWVPPQPVPAWQRAAATPEAP</sequence>
<evidence type="ECO:0000256" key="4">
    <source>
        <dbReference type="ARBA" id="ARBA00022989"/>
    </source>
</evidence>
<evidence type="ECO:0000256" key="2">
    <source>
        <dbReference type="ARBA" id="ARBA00022475"/>
    </source>
</evidence>
<feature type="domain" description="DUF4131" evidence="8">
    <location>
        <begin position="53"/>
        <end position="200"/>
    </location>
</feature>
<evidence type="ECO:0000256" key="1">
    <source>
        <dbReference type="ARBA" id="ARBA00004651"/>
    </source>
</evidence>
<dbReference type="InterPro" id="IPR025405">
    <property type="entry name" value="DUF4131"/>
</dbReference>
<dbReference type="Pfam" id="PF03772">
    <property type="entry name" value="Competence"/>
    <property type="match status" value="1"/>
</dbReference>
<feature type="transmembrane region" description="Helical" evidence="6">
    <location>
        <begin position="348"/>
        <end position="365"/>
    </location>
</feature>
<gene>
    <name evidence="9" type="ORF">IBL26_03110</name>
</gene>
<dbReference type="Proteomes" id="UP000626026">
    <property type="component" value="Unassembled WGS sequence"/>
</dbReference>
<keyword evidence="10" id="KW-1185">Reference proteome</keyword>
<keyword evidence="5 6" id="KW-0472">Membrane</keyword>